<feature type="region of interest" description="Disordered" evidence="1">
    <location>
        <begin position="1"/>
        <end position="20"/>
    </location>
</feature>
<proteinExistence type="predicted"/>
<reference evidence="2 3" key="1">
    <citation type="submission" date="2023-02" db="EMBL/GenBank/DDBJ databases">
        <title>LHISI_Scaffold_Assembly.</title>
        <authorList>
            <person name="Stuart O.P."/>
            <person name="Cleave R."/>
            <person name="Magrath M.J.L."/>
            <person name="Mikheyev A.S."/>
        </authorList>
    </citation>
    <scope>NUCLEOTIDE SEQUENCE [LARGE SCALE GENOMIC DNA]</scope>
    <source>
        <strain evidence="2">Daus_M_001</strain>
        <tissue evidence="2">Leg muscle</tissue>
    </source>
</reference>
<evidence type="ECO:0000313" key="3">
    <source>
        <dbReference type="Proteomes" id="UP001159363"/>
    </source>
</evidence>
<gene>
    <name evidence="2" type="ORF">PR048_008037</name>
</gene>
<evidence type="ECO:0000313" key="2">
    <source>
        <dbReference type="EMBL" id="KAJ8888546.1"/>
    </source>
</evidence>
<keyword evidence="3" id="KW-1185">Reference proteome</keyword>
<dbReference type="EMBL" id="JARBHB010000003">
    <property type="protein sequence ID" value="KAJ8888546.1"/>
    <property type="molecule type" value="Genomic_DNA"/>
</dbReference>
<feature type="region of interest" description="Disordered" evidence="1">
    <location>
        <begin position="52"/>
        <end position="130"/>
    </location>
</feature>
<accession>A0ABQ9HWS1</accession>
<dbReference type="Proteomes" id="UP001159363">
    <property type="component" value="Chromosome 3"/>
</dbReference>
<sequence>MQARRRAARQPDGRCPLFKGFPERGVRRQQACLPVPSRAEVVPPPMRRAAALSTEQRNCAEGVSEPERSSPAELGGRGAVQSRQRGTLQGLGRTPRPADQYLTSVASARPPSTPTAIRRPVDVSTARSPSCTCGEGTTVAEWLAYSPPFKANRIQSPRPGHRIFASVNRAGRCRWSAGFLGDLPFPPAPSFRCRSISLQSPSSAIKTSVIRSRSNFFTHLRRTEYGQPPSLATLSHIATPILIARAQPPKSTNLSSPEGIAQLHLTLISGADSADPRRNRRPTSSSPLHETMRSWLSPPLLGIPRMPTVTRLTGVTDLLSPARVSDTFSDDARMFC</sequence>
<feature type="region of interest" description="Disordered" evidence="1">
    <location>
        <begin position="271"/>
        <end position="292"/>
    </location>
</feature>
<comment type="caution">
    <text evidence="2">The sequence shown here is derived from an EMBL/GenBank/DDBJ whole genome shotgun (WGS) entry which is preliminary data.</text>
</comment>
<name>A0ABQ9HWS1_9NEOP</name>
<protein>
    <submittedName>
        <fullName evidence="2">Uncharacterized protein</fullName>
    </submittedName>
</protein>
<organism evidence="2 3">
    <name type="scientific">Dryococelus australis</name>
    <dbReference type="NCBI Taxonomy" id="614101"/>
    <lineage>
        <taxon>Eukaryota</taxon>
        <taxon>Metazoa</taxon>
        <taxon>Ecdysozoa</taxon>
        <taxon>Arthropoda</taxon>
        <taxon>Hexapoda</taxon>
        <taxon>Insecta</taxon>
        <taxon>Pterygota</taxon>
        <taxon>Neoptera</taxon>
        <taxon>Polyneoptera</taxon>
        <taxon>Phasmatodea</taxon>
        <taxon>Verophasmatodea</taxon>
        <taxon>Anareolatae</taxon>
        <taxon>Phasmatidae</taxon>
        <taxon>Eurycanthinae</taxon>
        <taxon>Dryococelus</taxon>
    </lineage>
</organism>
<evidence type="ECO:0000256" key="1">
    <source>
        <dbReference type="SAM" id="MobiDB-lite"/>
    </source>
</evidence>